<sequence length="100" mass="10998">MIDRRGPITLSALAERLEADKGMLSRAVSELEGLGLVERTVDPTDGRIRLITVTADGHARLEAARVPYFDRLDDVLTDWPVDSVRQLSRLLEALTSGLAL</sequence>
<name>A0ABY5NIF9_9MICO</name>
<organism evidence="2 3">
    <name type="scientific">Microbacterium elymi</name>
    <dbReference type="NCBI Taxonomy" id="2909587"/>
    <lineage>
        <taxon>Bacteria</taxon>
        <taxon>Bacillati</taxon>
        <taxon>Actinomycetota</taxon>
        <taxon>Actinomycetes</taxon>
        <taxon>Micrococcales</taxon>
        <taxon>Microbacteriaceae</taxon>
        <taxon>Microbacterium</taxon>
    </lineage>
</organism>
<keyword evidence="3" id="KW-1185">Reference proteome</keyword>
<dbReference type="Gene3D" id="1.10.10.10">
    <property type="entry name" value="Winged helix-like DNA-binding domain superfamily/Winged helix DNA-binding domain"/>
    <property type="match status" value="1"/>
</dbReference>
<dbReference type="InterPro" id="IPR036388">
    <property type="entry name" value="WH-like_DNA-bd_sf"/>
</dbReference>
<dbReference type="SMART" id="SM00347">
    <property type="entry name" value="HTH_MARR"/>
    <property type="match status" value="1"/>
</dbReference>
<dbReference type="RefSeq" id="WP_259611446.1">
    <property type="nucleotide sequence ID" value="NZ_CP091139.2"/>
</dbReference>
<dbReference type="InterPro" id="IPR039422">
    <property type="entry name" value="MarR/SlyA-like"/>
</dbReference>
<dbReference type="InterPro" id="IPR036390">
    <property type="entry name" value="WH_DNA-bd_sf"/>
</dbReference>
<evidence type="ECO:0000313" key="3">
    <source>
        <dbReference type="Proteomes" id="UP001054811"/>
    </source>
</evidence>
<dbReference type="EMBL" id="CP091139">
    <property type="protein sequence ID" value="UUT34911.1"/>
    <property type="molecule type" value="Genomic_DNA"/>
</dbReference>
<dbReference type="PRINTS" id="PR00598">
    <property type="entry name" value="HTHMARR"/>
</dbReference>
<dbReference type="Proteomes" id="UP001054811">
    <property type="component" value="Chromosome"/>
</dbReference>
<protein>
    <submittedName>
        <fullName evidence="2">MarR family transcriptional regulator</fullName>
    </submittedName>
</protein>
<evidence type="ECO:0000313" key="2">
    <source>
        <dbReference type="EMBL" id="UUT34911.1"/>
    </source>
</evidence>
<dbReference type="PANTHER" id="PTHR33164">
    <property type="entry name" value="TRANSCRIPTIONAL REGULATOR, MARR FAMILY"/>
    <property type="match status" value="1"/>
</dbReference>
<proteinExistence type="predicted"/>
<dbReference type="Pfam" id="PF01047">
    <property type="entry name" value="MarR"/>
    <property type="match status" value="1"/>
</dbReference>
<gene>
    <name evidence="2" type="ORF">L2X98_31445</name>
</gene>
<reference evidence="2" key="1">
    <citation type="submission" date="2022-01" db="EMBL/GenBank/DDBJ databases">
        <title>Microbacterium eymi and Microbacterium rhizovicinus sp. nov., isolated from the rhizospheric soil of Elymus tsukushiensis, a plant native to the Dokdo Islands, Republic of Korea.</title>
        <authorList>
            <person name="Hwang Y.J."/>
        </authorList>
    </citation>
    <scope>NUCLEOTIDE SEQUENCE</scope>
    <source>
        <strain evidence="2">KUDC0405</strain>
    </source>
</reference>
<dbReference type="InterPro" id="IPR000835">
    <property type="entry name" value="HTH_MarR-typ"/>
</dbReference>
<dbReference type="PROSITE" id="PS50995">
    <property type="entry name" value="HTH_MARR_2"/>
    <property type="match status" value="1"/>
</dbReference>
<dbReference type="PANTHER" id="PTHR33164:SF57">
    <property type="entry name" value="MARR-FAMILY TRANSCRIPTIONAL REGULATOR"/>
    <property type="match status" value="1"/>
</dbReference>
<dbReference type="SUPFAM" id="SSF46785">
    <property type="entry name" value="Winged helix' DNA-binding domain"/>
    <property type="match status" value="1"/>
</dbReference>
<feature type="domain" description="HTH marR-type" evidence="1">
    <location>
        <begin position="1"/>
        <end position="96"/>
    </location>
</feature>
<accession>A0ABY5NIF9</accession>
<evidence type="ECO:0000259" key="1">
    <source>
        <dbReference type="PROSITE" id="PS50995"/>
    </source>
</evidence>